<evidence type="ECO:0000256" key="5">
    <source>
        <dbReference type="ARBA" id="ARBA00022801"/>
    </source>
</evidence>
<keyword evidence="2" id="KW-1277">Toxin-antitoxin system</keyword>
<keyword evidence="5" id="KW-0378">Hydrolase</keyword>
<evidence type="ECO:0000313" key="6">
    <source>
        <dbReference type="EMBL" id="UYM03775.1"/>
    </source>
</evidence>
<dbReference type="GO" id="GO:0110001">
    <property type="term" value="C:toxin-antitoxin complex"/>
    <property type="evidence" value="ECO:0007669"/>
    <property type="project" value="InterPro"/>
</dbReference>
<dbReference type="GO" id="GO:0004540">
    <property type="term" value="F:RNA nuclease activity"/>
    <property type="evidence" value="ECO:0007669"/>
    <property type="project" value="InterPro"/>
</dbReference>
<dbReference type="InterPro" id="IPR051813">
    <property type="entry name" value="HepT_RNase_toxin"/>
</dbReference>
<evidence type="ECO:0000256" key="4">
    <source>
        <dbReference type="ARBA" id="ARBA00022741"/>
    </source>
</evidence>
<dbReference type="GO" id="GO:0016787">
    <property type="term" value="F:hydrolase activity"/>
    <property type="evidence" value="ECO:0007669"/>
    <property type="project" value="UniProtKB-KW"/>
</dbReference>
<dbReference type="KEGG" id="sgrg:L0C25_14625"/>
<dbReference type="PANTHER" id="PTHR34139">
    <property type="entry name" value="UPF0331 PROTEIN MJ0127"/>
    <property type="match status" value="1"/>
</dbReference>
<sequence length="130" mass="14988">MNVSGAPTGSHPDNRTERILTDMLTFADEIDAYVISLGEQNFHDHRQTQLVAEALLHRIGEAVSRLDADFIAINPEVEWLKMKRMRNVVAHEYGFIDYRIVWRALTDALPRDVAEIRRILGRREEPFNSS</sequence>
<organism evidence="6 7">
    <name type="scientific">Solicola gregarius</name>
    <dbReference type="NCBI Taxonomy" id="2908642"/>
    <lineage>
        <taxon>Bacteria</taxon>
        <taxon>Bacillati</taxon>
        <taxon>Actinomycetota</taxon>
        <taxon>Actinomycetes</taxon>
        <taxon>Propionibacteriales</taxon>
        <taxon>Nocardioidaceae</taxon>
        <taxon>Solicola</taxon>
    </lineage>
</organism>
<evidence type="ECO:0000256" key="1">
    <source>
        <dbReference type="ARBA" id="ARBA00022553"/>
    </source>
</evidence>
<dbReference type="PANTHER" id="PTHR34139:SF1">
    <property type="entry name" value="RNASE MJ1380-RELATED"/>
    <property type="match status" value="1"/>
</dbReference>
<evidence type="ECO:0000313" key="7">
    <source>
        <dbReference type="Proteomes" id="UP001164390"/>
    </source>
</evidence>
<keyword evidence="1" id="KW-0597">Phosphoprotein</keyword>
<evidence type="ECO:0000256" key="2">
    <source>
        <dbReference type="ARBA" id="ARBA00022649"/>
    </source>
</evidence>
<dbReference type="Proteomes" id="UP001164390">
    <property type="component" value="Chromosome"/>
</dbReference>
<accession>A0AA46TEJ2</accession>
<evidence type="ECO:0000256" key="3">
    <source>
        <dbReference type="ARBA" id="ARBA00022722"/>
    </source>
</evidence>
<dbReference type="Pfam" id="PF01934">
    <property type="entry name" value="HepT-like"/>
    <property type="match status" value="1"/>
</dbReference>
<dbReference type="EMBL" id="CP094970">
    <property type="protein sequence ID" value="UYM03775.1"/>
    <property type="molecule type" value="Genomic_DNA"/>
</dbReference>
<proteinExistence type="predicted"/>
<name>A0AA46TEJ2_9ACTN</name>
<gene>
    <name evidence="6" type="ORF">L0C25_14625</name>
</gene>
<dbReference type="RefSeq" id="WP_271632415.1">
    <property type="nucleotide sequence ID" value="NZ_CP094970.1"/>
</dbReference>
<reference evidence="6" key="1">
    <citation type="submission" date="2022-01" db="EMBL/GenBank/DDBJ databases">
        <title>Nocardioidaceae gen. sp. A5X3R13.</title>
        <authorList>
            <person name="Lopez Marin M.A."/>
            <person name="Uhlik O."/>
        </authorList>
    </citation>
    <scope>NUCLEOTIDE SEQUENCE</scope>
    <source>
        <strain evidence="6">A5X3R13</strain>
    </source>
</reference>
<keyword evidence="3" id="KW-0540">Nuclease</keyword>
<keyword evidence="4" id="KW-0547">Nucleotide-binding</keyword>
<protein>
    <submittedName>
        <fullName evidence="6">DUF86 domain-containing protein</fullName>
    </submittedName>
</protein>
<dbReference type="AlphaFoldDB" id="A0AA46TEJ2"/>
<dbReference type="GO" id="GO:0000166">
    <property type="term" value="F:nucleotide binding"/>
    <property type="evidence" value="ECO:0007669"/>
    <property type="project" value="UniProtKB-KW"/>
</dbReference>
<keyword evidence="7" id="KW-1185">Reference proteome</keyword>
<dbReference type="InterPro" id="IPR008201">
    <property type="entry name" value="HepT-like"/>
</dbReference>